<keyword evidence="3 7" id="KW-0808">Transferase</keyword>
<dbReference type="HAMAP" id="MF_01147">
    <property type="entry name" value="Lgt"/>
    <property type="match status" value="1"/>
</dbReference>
<evidence type="ECO:0000256" key="1">
    <source>
        <dbReference type="ARBA" id="ARBA00007150"/>
    </source>
</evidence>
<evidence type="ECO:0000313" key="8">
    <source>
        <dbReference type="EMBL" id="QNV37006.1"/>
    </source>
</evidence>
<keyword evidence="5 7" id="KW-1133">Transmembrane helix</keyword>
<accession>A0A7H2BBG0</accession>
<proteinExistence type="inferred from homology"/>
<feature type="transmembrane region" description="Helical" evidence="7">
    <location>
        <begin position="26"/>
        <end position="43"/>
    </location>
</feature>
<dbReference type="PANTHER" id="PTHR30589">
    <property type="entry name" value="PROLIPOPROTEIN DIACYLGLYCERYL TRANSFERASE"/>
    <property type="match status" value="1"/>
</dbReference>
<dbReference type="PROSITE" id="PS01311">
    <property type="entry name" value="LGT"/>
    <property type="match status" value="1"/>
</dbReference>
<comment type="subcellular location">
    <subcellularLocation>
        <location evidence="7">Cell membrane</location>
        <topology evidence="7">Multi-pass membrane protein</topology>
    </subcellularLocation>
</comment>
<keyword evidence="8" id="KW-0328">Glycosyltransferase</keyword>
<dbReference type="EC" id="2.5.1.145" evidence="7"/>
<dbReference type="GO" id="GO:0042158">
    <property type="term" value="P:lipoprotein biosynthetic process"/>
    <property type="evidence" value="ECO:0007669"/>
    <property type="project" value="UniProtKB-UniRule"/>
</dbReference>
<evidence type="ECO:0000256" key="6">
    <source>
        <dbReference type="ARBA" id="ARBA00023136"/>
    </source>
</evidence>
<feature type="transmembrane region" description="Helical" evidence="7">
    <location>
        <begin position="97"/>
        <end position="119"/>
    </location>
</feature>
<organism evidence="8 9">
    <name type="scientific">Rothia terrae</name>
    <dbReference type="NCBI Taxonomy" id="396015"/>
    <lineage>
        <taxon>Bacteria</taxon>
        <taxon>Bacillati</taxon>
        <taxon>Actinomycetota</taxon>
        <taxon>Actinomycetes</taxon>
        <taxon>Micrococcales</taxon>
        <taxon>Micrococcaceae</taxon>
        <taxon>Rothia</taxon>
    </lineage>
</organism>
<evidence type="ECO:0000256" key="4">
    <source>
        <dbReference type="ARBA" id="ARBA00022692"/>
    </source>
</evidence>
<feature type="transmembrane region" description="Helical" evidence="7">
    <location>
        <begin position="55"/>
        <end position="77"/>
    </location>
</feature>
<feature type="transmembrane region" description="Helical" evidence="7">
    <location>
        <begin position="188"/>
        <end position="205"/>
    </location>
</feature>
<feature type="transmembrane region" description="Helical" evidence="7">
    <location>
        <begin position="126"/>
        <end position="144"/>
    </location>
</feature>
<evidence type="ECO:0000256" key="7">
    <source>
        <dbReference type="HAMAP-Rule" id="MF_01147"/>
    </source>
</evidence>
<keyword evidence="4 7" id="KW-0812">Transmembrane</keyword>
<keyword evidence="8" id="KW-0449">Lipoprotein</keyword>
<comment type="catalytic activity">
    <reaction evidence="7">
        <text>L-cysteinyl-[prolipoprotein] + a 1,2-diacyl-sn-glycero-3-phospho-(1'-sn-glycerol) = an S-1,2-diacyl-sn-glyceryl-L-cysteinyl-[prolipoprotein] + sn-glycerol 1-phosphate + H(+)</text>
        <dbReference type="Rhea" id="RHEA:56712"/>
        <dbReference type="Rhea" id="RHEA-COMP:14679"/>
        <dbReference type="Rhea" id="RHEA-COMP:14680"/>
        <dbReference type="ChEBI" id="CHEBI:15378"/>
        <dbReference type="ChEBI" id="CHEBI:29950"/>
        <dbReference type="ChEBI" id="CHEBI:57685"/>
        <dbReference type="ChEBI" id="CHEBI:64716"/>
        <dbReference type="ChEBI" id="CHEBI:140658"/>
        <dbReference type="EC" id="2.5.1.145"/>
    </reaction>
</comment>
<comment type="function">
    <text evidence="7">Catalyzes the transfer of the diacylglyceryl group from phosphatidylglycerol to the sulfhydryl group of the N-terminal cysteine of a prolipoprotein, the first step in the formation of mature lipoproteins.</text>
</comment>
<name>A0A7H2BBG0_9MICC</name>
<reference evidence="8 9" key="1">
    <citation type="submission" date="2020-09" db="EMBL/GenBank/DDBJ databases">
        <title>Investigation of environmental microbes.</title>
        <authorList>
            <person name="Ou Y."/>
            <person name="Kang Q."/>
        </authorList>
    </citation>
    <scope>NUCLEOTIDE SEQUENCE [LARGE SCALE GENOMIC DNA]</scope>
    <source>
        <strain evidence="8 9">KJZ-14</strain>
    </source>
</reference>
<dbReference type="UniPathway" id="UPA00664"/>
<dbReference type="NCBIfam" id="TIGR00544">
    <property type="entry name" value="lgt"/>
    <property type="match status" value="1"/>
</dbReference>
<feature type="transmembrane region" description="Helical" evidence="7">
    <location>
        <begin position="217"/>
        <end position="237"/>
    </location>
</feature>
<dbReference type="RefSeq" id="WP_190723986.1">
    <property type="nucleotide sequence ID" value="NZ_CP061539.1"/>
</dbReference>
<feature type="transmembrane region" description="Helical" evidence="7">
    <location>
        <begin position="249"/>
        <end position="269"/>
    </location>
</feature>
<feature type="binding site" evidence="7">
    <location>
        <position position="145"/>
    </location>
    <ligand>
        <name>a 1,2-diacyl-sn-glycero-3-phospho-(1'-sn-glycerol)</name>
        <dbReference type="ChEBI" id="CHEBI:64716"/>
    </ligand>
</feature>
<dbReference type="GO" id="GO:0005886">
    <property type="term" value="C:plasma membrane"/>
    <property type="evidence" value="ECO:0007669"/>
    <property type="project" value="UniProtKB-SubCell"/>
</dbReference>
<comment type="pathway">
    <text evidence="7">Protein modification; lipoprotein biosynthesis (diacylglyceryl transfer).</text>
</comment>
<comment type="similarity">
    <text evidence="1 7">Belongs to the Lgt family.</text>
</comment>
<evidence type="ECO:0000256" key="3">
    <source>
        <dbReference type="ARBA" id="ARBA00022679"/>
    </source>
</evidence>
<dbReference type="KEGG" id="rter:IDM49_06965"/>
<dbReference type="InterPro" id="IPR001640">
    <property type="entry name" value="Lgt"/>
</dbReference>
<sequence>MNQVILASIPSPSVSSFNIGPLTVHFYALCILTGIVICLLLGSKRWKSWGNDPDNVWDIAMWAIPFGLVGARMYHVFITDPESYFGEGAHPIDALKIWEGGIGIMGAISLGALGAYIACRRYKVSFAQFADAVAPGILIAQGIGRWGNWFNQELFGKPTTLPWGLKISPNSYNFPDQYPAGTLFHPTFLYESIWNIVGALGIMWLAAKLQWKLGQTFWAYVAYYSFGRLMIELFLRIDASQHVFGVRIHVLTSGALLLLGIVGFIVAGARGRRRDRENLGQLSYRQGKEERGSIVA</sequence>
<keyword evidence="2 7" id="KW-1003">Cell membrane</keyword>
<dbReference type="GeneID" id="96623975"/>
<dbReference type="PANTHER" id="PTHR30589:SF0">
    <property type="entry name" value="PHOSPHATIDYLGLYCEROL--PROLIPOPROTEIN DIACYLGLYCERYL TRANSFERASE"/>
    <property type="match status" value="1"/>
</dbReference>
<dbReference type="Proteomes" id="UP000516404">
    <property type="component" value="Chromosome"/>
</dbReference>
<gene>
    <name evidence="7" type="primary">lgt</name>
    <name evidence="8" type="ORF">IDM49_06965</name>
</gene>
<dbReference type="AlphaFoldDB" id="A0A7H2BBG0"/>
<dbReference type="GO" id="GO:0008961">
    <property type="term" value="F:phosphatidylglycerol-prolipoprotein diacylglyceryl transferase activity"/>
    <property type="evidence" value="ECO:0007669"/>
    <property type="project" value="UniProtKB-UniRule"/>
</dbReference>
<dbReference type="EMBL" id="CP061539">
    <property type="protein sequence ID" value="QNV37006.1"/>
    <property type="molecule type" value="Genomic_DNA"/>
</dbReference>
<keyword evidence="9" id="KW-1185">Reference proteome</keyword>
<evidence type="ECO:0000256" key="2">
    <source>
        <dbReference type="ARBA" id="ARBA00022475"/>
    </source>
</evidence>
<dbReference type="Pfam" id="PF01790">
    <property type="entry name" value="LGT"/>
    <property type="match status" value="1"/>
</dbReference>
<keyword evidence="6 7" id="KW-0472">Membrane</keyword>
<evidence type="ECO:0000256" key="5">
    <source>
        <dbReference type="ARBA" id="ARBA00022989"/>
    </source>
</evidence>
<protein>
    <recommendedName>
        <fullName evidence="7">Phosphatidylglycerol--prolipoprotein diacylglyceryl transferase</fullName>
        <ecNumber evidence="7">2.5.1.145</ecNumber>
    </recommendedName>
</protein>
<evidence type="ECO:0000313" key="9">
    <source>
        <dbReference type="Proteomes" id="UP000516404"/>
    </source>
</evidence>